<dbReference type="CDD" id="cd03214">
    <property type="entry name" value="ABC_Iron-Siderophores_B12_Hemin"/>
    <property type="match status" value="1"/>
</dbReference>
<comment type="caution">
    <text evidence="6">The sequence shown here is derived from an EMBL/GenBank/DDBJ whole genome shotgun (WGS) entry which is preliminary data.</text>
</comment>
<dbReference type="PROSITE" id="PS00211">
    <property type="entry name" value="ABC_TRANSPORTER_1"/>
    <property type="match status" value="1"/>
</dbReference>
<name>A0A1Q5PXD2_9ACTO</name>
<dbReference type="STRING" id="52770.BSZ40_03800"/>
<keyword evidence="4" id="KW-1278">Translocase</keyword>
<keyword evidence="1" id="KW-0813">Transport</keyword>
<reference evidence="7" key="1">
    <citation type="submission" date="2016-12" db="EMBL/GenBank/DDBJ databases">
        <authorList>
            <person name="Meng X."/>
        </authorList>
    </citation>
    <scope>NUCLEOTIDE SEQUENCE [LARGE SCALE GENOMIC DNA]</scope>
    <source>
        <strain evidence="7">DSM 20732</strain>
    </source>
</reference>
<dbReference type="OrthoDB" id="3291337at2"/>
<keyword evidence="3 6" id="KW-0067">ATP-binding</keyword>
<dbReference type="InterPro" id="IPR027417">
    <property type="entry name" value="P-loop_NTPase"/>
</dbReference>
<dbReference type="InParanoid" id="A0A1Q5PXD2"/>
<dbReference type="Gene3D" id="3.40.50.300">
    <property type="entry name" value="P-loop containing nucleotide triphosphate hydrolases"/>
    <property type="match status" value="1"/>
</dbReference>
<feature type="domain" description="ABC transporter" evidence="5">
    <location>
        <begin position="9"/>
        <end position="240"/>
    </location>
</feature>
<sequence>MSEQSPWAVQARDVSFAYGKRQILAGANLAVEFGEVVGLLGPNGAGKSTLVGVLSGDLEAAGGQVEFSGRPLSAYGRQELARIRSVMPQQSTFPFAYFVRDIVAMGRRCWPADAARDEEIVGEAMERTDVAHLADREVTRLSGGEKARVTFARVLTQQAGVVFLDEPTAALDISHQERIMEICRSLAAQGHAVVAVMHELQLAAAYCDRVALLEQGVVAACGAPREVLTGPTLSRIYDWPIEVMHLADDRLVVLPERKQAR</sequence>
<dbReference type="Proteomes" id="UP000185612">
    <property type="component" value="Unassembled WGS sequence"/>
</dbReference>
<dbReference type="GO" id="GO:0005524">
    <property type="term" value="F:ATP binding"/>
    <property type="evidence" value="ECO:0007669"/>
    <property type="project" value="UniProtKB-KW"/>
</dbReference>
<dbReference type="InterPro" id="IPR017871">
    <property type="entry name" value="ABC_transporter-like_CS"/>
</dbReference>
<protein>
    <submittedName>
        <fullName evidence="6">ABC transporter ATP-binding protein</fullName>
    </submittedName>
</protein>
<dbReference type="AlphaFoldDB" id="A0A1Q5PXD2"/>
<keyword evidence="2" id="KW-0547">Nucleotide-binding</keyword>
<dbReference type="RefSeq" id="WP_073823478.1">
    <property type="nucleotide sequence ID" value="NZ_MQVS01000003.1"/>
</dbReference>
<dbReference type="SMART" id="SM00382">
    <property type="entry name" value="AAA"/>
    <property type="match status" value="1"/>
</dbReference>
<organism evidence="6 7">
    <name type="scientific">Buchananella hordeovulneris</name>
    <dbReference type="NCBI Taxonomy" id="52770"/>
    <lineage>
        <taxon>Bacteria</taxon>
        <taxon>Bacillati</taxon>
        <taxon>Actinomycetota</taxon>
        <taxon>Actinomycetes</taxon>
        <taxon>Actinomycetales</taxon>
        <taxon>Actinomycetaceae</taxon>
        <taxon>Buchananella</taxon>
    </lineage>
</organism>
<dbReference type="FunFam" id="3.40.50.300:FF:000134">
    <property type="entry name" value="Iron-enterobactin ABC transporter ATP-binding protein"/>
    <property type="match status" value="1"/>
</dbReference>
<accession>A0A1Q5PXD2</accession>
<dbReference type="InterPro" id="IPR003439">
    <property type="entry name" value="ABC_transporter-like_ATP-bd"/>
</dbReference>
<evidence type="ECO:0000256" key="1">
    <source>
        <dbReference type="ARBA" id="ARBA00022448"/>
    </source>
</evidence>
<gene>
    <name evidence="6" type="ORF">BSZ40_03800</name>
</gene>
<dbReference type="NCBIfam" id="NF010068">
    <property type="entry name" value="PRK13548.1"/>
    <property type="match status" value="1"/>
</dbReference>
<keyword evidence="7" id="KW-1185">Reference proteome</keyword>
<dbReference type="SUPFAM" id="SSF52540">
    <property type="entry name" value="P-loop containing nucleoside triphosphate hydrolases"/>
    <property type="match status" value="1"/>
</dbReference>
<proteinExistence type="predicted"/>
<dbReference type="InterPro" id="IPR003593">
    <property type="entry name" value="AAA+_ATPase"/>
</dbReference>
<evidence type="ECO:0000313" key="7">
    <source>
        <dbReference type="Proteomes" id="UP000185612"/>
    </source>
</evidence>
<dbReference type="PANTHER" id="PTHR42794">
    <property type="entry name" value="HEMIN IMPORT ATP-BINDING PROTEIN HMUV"/>
    <property type="match status" value="1"/>
</dbReference>
<evidence type="ECO:0000259" key="5">
    <source>
        <dbReference type="PROSITE" id="PS50893"/>
    </source>
</evidence>
<evidence type="ECO:0000256" key="2">
    <source>
        <dbReference type="ARBA" id="ARBA00022741"/>
    </source>
</evidence>
<evidence type="ECO:0000313" key="6">
    <source>
        <dbReference type="EMBL" id="OKL52050.1"/>
    </source>
</evidence>
<evidence type="ECO:0000256" key="3">
    <source>
        <dbReference type="ARBA" id="ARBA00022840"/>
    </source>
</evidence>
<evidence type="ECO:0000256" key="4">
    <source>
        <dbReference type="ARBA" id="ARBA00022967"/>
    </source>
</evidence>
<dbReference type="GO" id="GO:0016887">
    <property type="term" value="F:ATP hydrolysis activity"/>
    <property type="evidence" value="ECO:0007669"/>
    <property type="project" value="InterPro"/>
</dbReference>
<dbReference type="PROSITE" id="PS50893">
    <property type="entry name" value="ABC_TRANSPORTER_2"/>
    <property type="match status" value="1"/>
</dbReference>
<dbReference type="PANTHER" id="PTHR42794:SF1">
    <property type="entry name" value="HEMIN IMPORT ATP-BINDING PROTEIN HMUV"/>
    <property type="match status" value="1"/>
</dbReference>
<dbReference type="EMBL" id="MQVS01000003">
    <property type="protein sequence ID" value="OKL52050.1"/>
    <property type="molecule type" value="Genomic_DNA"/>
</dbReference>
<dbReference type="Pfam" id="PF00005">
    <property type="entry name" value="ABC_tran"/>
    <property type="match status" value="1"/>
</dbReference>